<keyword evidence="4" id="KW-0249">Electron transport</keyword>
<evidence type="ECO:0000259" key="9">
    <source>
        <dbReference type="Pfam" id="PF00127"/>
    </source>
</evidence>
<comment type="caution">
    <text evidence="10">The sequence shown here is derived from an EMBL/GenBank/DDBJ whole genome shotgun (WGS) entry which is preliminary data.</text>
</comment>
<dbReference type="InterPro" id="IPR028871">
    <property type="entry name" value="BlueCu_1_BS"/>
</dbReference>
<dbReference type="GO" id="GO:0016020">
    <property type="term" value="C:membrane"/>
    <property type="evidence" value="ECO:0007669"/>
    <property type="project" value="UniProtKB-SubCell"/>
</dbReference>
<feature type="binding site" evidence="7">
    <location>
        <position position="181"/>
    </location>
    <ligand>
        <name>Cu cation</name>
        <dbReference type="ChEBI" id="CHEBI:23378"/>
    </ligand>
</feature>
<dbReference type="AlphaFoldDB" id="J3A511"/>
<evidence type="ECO:0000313" key="10">
    <source>
        <dbReference type="EMBL" id="EJN60553.1"/>
    </source>
</evidence>
<keyword evidence="3 7" id="KW-0479">Metal-binding</keyword>
<dbReference type="RefSeq" id="WP_009366271.1">
    <property type="nucleotide sequence ID" value="NZ_ALJD01000003.1"/>
</dbReference>
<dbReference type="InterPro" id="IPR006311">
    <property type="entry name" value="TAT_signal"/>
</dbReference>
<dbReference type="InterPro" id="IPR002387">
    <property type="entry name" value="Plastocyanin"/>
</dbReference>
<organism evidence="10 11">
    <name type="scientific">Halogranum salarium B-1</name>
    <dbReference type="NCBI Taxonomy" id="1210908"/>
    <lineage>
        <taxon>Archaea</taxon>
        <taxon>Methanobacteriati</taxon>
        <taxon>Methanobacteriota</taxon>
        <taxon>Stenosarchaea group</taxon>
        <taxon>Halobacteria</taxon>
        <taxon>Halobacteriales</taxon>
        <taxon>Haloferacaceae</taxon>
    </lineage>
</organism>
<feature type="compositionally biased region" description="Gly residues" evidence="8">
    <location>
        <begin position="201"/>
        <end position="211"/>
    </location>
</feature>
<evidence type="ECO:0000256" key="1">
    <source>
        <dbReference type="ARBA" id="ARBA00004370"/>
    </source>
</evidence>
<feature type="binding site" evidence="7">
    <location>
        <position position="138"/>
    </location>
    <ligand>
        <name>Cu cation</name>
        <dbReference type="ChEBI" id="CHEBI:23378"/>
    </ligand>
</feature>
<dbReference type="Pfam" id="PF00127">
    <property type="entry name" value="Copper-bind"/>
    <property type="match status" value="1"/>
</dbReference>
<dbReference type="SUPFAM" id="SSF49503">
    <property type="entry name" value="Cupredoxins"/>
    <property type="match status" value="1"/>
</dbReference>
<dbReference type="PANTHER" id="PTHR34192:SF10">
    <property type="entry name" value="PLASTOCYANIN MAJOR ISOFORM, CHLOROPLASTIC-RELATED"/>
    <property type="match status" value="1"/>
</dbReference>
<evidence type="ECO:0000256" key="2">
    <source>
        <dbReference type="ARBA" id="ARBA00022448"/>
    </source>
</evidence>
<proteinExistence type="predicted"/>
<evidence type="ECO:0000313" key="11">
    <source>
        <dbReference type="Proteomes" id="UP000007813"/>
    </source>
</evidence>
<keyword evidence="2" id="KW-0813">Transport</keyword>
<dbReference type="PROSITE" id="PS51318">
    <property type="entry name" value="TAT"/>
    <property type="match status" value="1"/>
</dbReference>
<dbReference type="eggNOG" id="arCOG02920">
    <property type="taxonomic scope" value="Archaea"/>
</dbReference>
<evidence type="ECO:0000256" key="7">
    <source>
        <dbReference type="PIRSR" id="PIRSR602387-1"/>
    </source>
</evidence>
<comment type="subcellular location">
    <subcellularLocation>
        <location evidence="1">Membrane</location>
    </subcellularLocation>
</comment>
<keyword evidence="5 7" id="KW-0186">Copper</keyword>
<dbReference type="PATRIC" id="fig|1210908.3.peg.1103"/>
<evidence type="ECO:0000256" key="6">
    <source>
        <dbReference type="ARBA" id="ARBA00023136"/>
    </source>
</evidence>
<feature type="region of interest" description="Disordered" evidence="8">
    <location>
        <begin position="190"/>
        <end position="217"/>
    </location>
</feature>
<feature type="binding site" evidence="7">
    <location>
        <position position="189"/>
    </location>
    <ligand>
        <name>Cu cation</name>
        <dbReference type="ChEBI" id="CHEBI:23378"/>
    </ligand>
</feature>
<feature type="region of interest" description="Disordered" evidence="8">
    <location>
        <begin position="28"/>
        <end position="106"/>
    </location>
</feature>
<reference evidence="10 11" key="1">
    <citation type="journal article" date="2012" name="J. Bacteriol.">
        <title>Draft Genome Sequence of the Extremely Halophilic Archaeon Halogranum salarium B-1T.</title>
        <authorList>
            <person name="Kim K.K."/>
            <person name="Lee K.C."/>
            <person name="Lee J.S."/>
        </authorList>
    </citation>
    <scope>NUCLEOTIDE SEQUENCE [LARGE SCALE GENOMIC DNA]</scope>
    <source>
        <strain evidence="10 11">B-1</strain>
    </source>
</reference>
<dbReference type="NCBIfam" id="TIGR01409">
    <property type="entry name" value="TAT_signal_seq"/>
    <property type="match status" value="1"/>
</dbReference>
<dbReference type="PRINTS" id="PR00157">
    <property type="entry name" value="PLASTOCYANIN"/>
</dbReference>
<dbReference type="Proteomes" id="UP000007813">
    <property type="component" value="Unassembled WGS sequence"/>
</dbReference>
<feature type="compositionally biased region" description="Low complexity" evidence="8">
    <location>
        <begin position="28"/>
        <end position="78"/>
    </location>
</feature>
<feature type="domain" description="Blue (type 1) copper" evidence="9">
    <location>
        <begin position="109"/>
        <end position="195"/>
    </location>
</feature>
<sequence>MTDGNAGLSRRAFLTAAGTAVAAAGTAAAQQEGNGTATGNQTTTASGGNATTTAAGNESAGNASAGGNTTAGNQSAGGNQSGGGNESGGGNQSGSGGSSGGMSKTVIVGPGNELVFDPAEVEVTPGSTITWVWESDNHNVVPESVPEGASWEGTGGDSEVFNTGHEYSHTFETEGTYEYYCAPHQSAGMTGSVSVSQDAGSSGGGGGGGGPPTVPDSAKSLGVATTFSMIATLGLAYFFMKFGGDYGTEQQQ</sequence>
<dbReference type="InterPro" id="IPR008972">
    <property type="entry name" value="Cupredoxin"/>
</dbReference>
<accession>J3A511</accession>
<dbReference type="OrthoDB" id="186995at2157"/>
<dbReference type="CDD" id="cd04220">
    <property type="entry name" value="Halocyanin"/>
    <property type="match status" value="1"/>
</dbReference>
<feature type="compositionally biased region" description="Polar residues" evidence="8">
    <location>
        <begin position="190"/>
        <end position="199"/>
    </location>
</feature>
<evidence type="ECO:0000256" key="8">
    <source>
        <dbReference type="SAM" id="MobiDB-lite"/>
    </source>
</evidence>
<keyword evidence="6" id="KW-0472">Membrane</keyword>
<dbReference type="PANTHER" id="PTHR34192">
    <property type="entry name" value="PLASTOCYANIN MAJOR ISOFORM, CHLOROPLASTIC-RELATED"/>
    <property type="match status" value="1"/>
</dbReference>
<protein>
    <submittedName>
        <fullName evidence="10">Halocyanin hcpF</fullName>
    </submittedName>
</protein>
<dbReference type="InterPro" id="IPR019546">
    <property type="entry name" value="TAT_signal_bac_arc"/>
</dbReference>
<dbReference type="PROSITE" id="PS00196">
    <property type="entry name" value="COPPER_BLUE"/>
    <property type="match status" value="1"/>
</dbReference>
<evidence type="ECO:0000256" key="5">
    <source>
        <dbReference type="ARBA" id="ARBA00023008"/>
    </source>
</evidence>
<dbReference type="InterPro" id="IPR000923">
    <property type="entry name" value="BlueCu_1"/>
</dbReference>
<dbReference type="Gene3D" id="2.60.40.420">
    <property type="entry name" value="Cupredoxins - blue copper proteins"/>
    <property type="match status" value="1"/>
</dbReference>
<dbReference type="EMBL" id="ALJD01000003">
    <property type="protein sequence ID" value="EJN60553.1"/>
    <property type="molecule type" value="Genomic_DNA"/>
</dbReference>
<dbReference type="GO" id="GO:0005507">
    <property type="term" value="F:copper ion binding"/>
    <property type="evidence" value="ECO:0007669"/>
    <property type="project" value="InterPro"/>
</dbReference>
<evidence type="ECO:0000256" key="4">
    <source>
        <dbReference type="ARBA" id="ARBA00022982"/>
    </source>
</evidence>
<feature type="binding site" evidence="7">
    <location>
        <position position="184"/>
    </location>
    <ligand>
        <name>Cu cation</name>
        <dbReference type="ChEBI" id="CHEBI:23378"/>
    </ligand>
</feature>
<comment type="cofactor">
    <cofactor evidence="7">
        <name>Cu(2+)</name>
        <dbReference type="ChEBI" id="CHEBI:29036"/>
    </cofactor>
    <text evidence="7">The crystal structure with reduced Cu(1+) has also been determined.</text>
</comment>
<feature type="compositionally biased region" description="Gly residues" evidence="8">
    <location>
        <begin position="79"/>
        <end position="100"/>
    </location>
</feature>
<dbReference type="GO" id="GO:0009055">
    <property type="term" value="F:electron transfer activity"/>
    <property type="evidence" value="ECO:0007669"/>
    <property type="project" value="InterPro"/>
</dbReference>
<gene>
    <name evidence="10" type="ORF">HSB1_11560</name>
</gene>
<evidence type="ECO:0000256" key="3">
    <source>
        <dbReference type="ARBA" id="ARBA00022723"/>
    </source>
</evidence>
<name>J3A511_9EURY</name>